<sequence>MWHHCPAAPILKIMKFLTKLIAFFLIAWLPILGYPAQASLCSAMTPAVSPSHESQMSITGMDDHADRTKSPVVKTQAGGHCSMGSHSCSMPWVLVPSLHVAVAITSLPVYRPMSHVLSAQFIPEPPQRPPQAL</sequence>
<evidence type="ECO:0000313" key="1">
    <source>
        <dbReference type="EMBL" id="AJZ57057.1"/>
    </source>
</evidence>
<organism evidence="1 2">
    <name type="scientific">Paraburkholderia fungorum</name>
    <dbReference type="NCBI Taxonomy" id="134537"/>
    <lineage>
        <taxon>Bacteria</taxon>
        <taxon>Pseudomonadati</taxon>
        <taxon>Pseudomonadota</taxon>
        <taxon>Betaproteobacteria</taxon>
        <taxon>Burkholderiales</taxon>
        <taxon>Burkholderiaceae</taxon>
        <taxon>Paraburkholderia</taxon>
    </lineage>
</organism>
<dbReference type="Proteomes" id="UP000032614">
    <property type="component" value="Chromosome 3"/>
</dbReference>
<name>A0AAU8SUH9_9BURK</name>
<protein>
    <recommendedName>
        <fullName evidence="3">DUF2946 domain-containing protein</fullName>
    </recommendedName>
</protein>
<evidence type="ECO:0000313" key="2">
    <source>
        <dbReference type="Proteomes" id="UP000032614"/>
    </source>
</evidence>
<dbReference type="EMBL" id="CP010025">
    <property type="protein sequence ID" value="AJZ57057.1"/>
    <property type="molecule type" value="Genomic_DNA"/>
</dbReference>
<gene>
    <name evidence="1" type="ORF">OI25_7585</name>
</gene>
<dbReference type="AlphaFoldDB" id="A0AAU8SUH9"/>
<accession>A0AAU8SUH9</accession>
<reference evidence="1 2" key="1">
    <citation type="journal article" date="2015" name="Genome Announc.">
        <title>Complete genome sequences for 59 burkholderia isolates, both pathogenic and near neighbor.</title>
        <authorList>
            <person name="Johnson S.L."/>
            <person name="Bishop-Lilly K.A."/>
            <person name="Ladner J.T."/>
            <person name="Daligault H.E."/>
            <person name="Davenport K.W."/>
            <person name="Jaissle J."/>
            <person name="Frey K.G."/>
            <person name="Koroleva G.I."/>
            <person name="Bruce D.C."/>
            <person name="Coyne S.R."/>
            <person name="Broomall S.M."/>
            <person name="Li P.E."/>
            <person name="Teshima H."/>
            <person name="Gibbons H.S."/>
            <person name="Palacios G.F."/>
            <person name="Rosenzweig C.N."/>
            <person name="Redden C.L."/>
            <person name="Xu Y."/>
            <person name="Minogue T.D."/>
            <person name="Chain P.S."/>
        </authorList>
    </citation>
    <scope>NUCLEOTIDE SEQUENCE [LARGE SCALE GENOMIC DNA]</scope>
    <source>
        <strain evidence="1 2">ATCC BAA-463</strain>
    </source>
</reference>
<dbReference type="KEGG" id="bfn:OI25_7585"/>
<evidence type="ECO:0008006" key="3">
    <source>
        <dbReference type="Google" id="ProtNLM"/>
    </source>
</evidence>
<proteinExistence type="predicted"/>